<dbReference type="InterPro" id="IPR007110">
    <property type="entry name" value="Ig-like_dom"/>
</dbReference>
<evidence type="ECO:0000259" key="4">
    <source>
        <dbReference type="PROSITE" id="PS50835"/>
    </source>
</evidence>
<evidence type="ECO:0000313" key="6">
    <source>
        <dbReference type="Proteomes" id="UP000694393"/>
    </source>
</evidence>
<dbReference type="PANTHER" id="PTHR47633">
    <property type="entry name" value="IMMUNOGLOBULIN"/>
    <property type="match status" value="1"/>
</dbReference>
<dbReference type="GO" id="GO:0004674">
    <property type="term" value="F:protein serine/threonine kinase activity"/>
    <property type="evidence" value="ECO:0007669"/>
    <property type="project" value="UniProtKB-KW"/>
</dbReference>
<organism evidence="5 6">
    <name type="scientific">Pelusios castaneus</name>
    <name type="common">West African mud turtle</name>
    <dbReference type="NCBI Taxonomy" id="367368"/>
    <lineage>
        <taxon>Eukaryota</taxon>
        <taxon>Metazoa</taxon>
        <taxon>Chordata</taxon>
        <taxon>Craniata</taxon>
        <taxon>Vertebrata</taxon>
        <taxon>Euteleostomi</taxon>
        <taxon>Archelosauria</taxon>
        <taxon>Testudinata</taxon>
        <taxon>Testudines</taxon>
        <taxon>Pleurodira</taxon>
        <taxon>Pelomedusidae</taxon>
        <taxon>Pelusios</taxon>
    </lineage>
</organism>
<dbReference type="InterPro" id="IPR003599">
    <property type="entry name" value="Ig_sub"/>
</dbReference>
<proteinExistence type="inferred from homology"/>
<dbReference type="AlphaFoldDB" id="A0A8C8SGH6"/>
<dbReference type="Ensembl" id="ENSPCET00000020042.1">
    <property type="protein sequence ID" value="ENSPCEP00000019382.1"/>
    <property type="gene ID" value="ENSPCEG00000015070.1"/>
</dbReference>
<dbReference type="PROSITE" id="PS50835">
    <property type="entry name" value="IG_LIKE"/>
    <property type="match status" value="1"/>
</dbReference>
<feature type="domain" description="Ig-like" evidence="4">
    <location>
        <begin position="30"/>
        <end position="117"/>
    </location>
</feature>
<comment type="similarity">
    <text evidence="1">Belongs to the protein kinase superfamily. CAMK Ser/Thr protein kinase family.</text>
</comment>
<protein>
    <recommendedName>
        <fullName evidence="4">Ig-like domain-containing protein</fullName>
    </recommendedName>
</protein>
<name>A0A8C8SGH6_9SAUR</name>
<sequence length="128" mass="13735">GSGAAGRGRGLALPGPAAELTCSARLTVHPSIQPLFTRKLEDLLVMEGRTARFDCKISGTPPPTVTWTRFGSENVRVQREQGLHSLVIVHVSHEDEGQYGLSAFNQHGQAQCSAELYVEEPLGPGDSQ</sequence>
<dbReference type="InterPro" id="IPR013783">
    <property type="entry name" value="Ig-like_fold"/>
</dbReference>
<evidence type="ECO:0000256" key="2">
    <source>
        <dbReference type="ARBA" id="ARBA00023157"/>
    </source>
</evidence>
<accession>A0A8C8SGH6</accession>
<dbReference type="Pfam" id="PF07679">
    <property type="entry name" value="I-set"/>
    <property type="match status" value="1"/>
</dbReference>
<dbReference type="PANTHER" id="PTHR47633:SF3">
    <property type="entry name" value="STRIATED MUSCLE PREFERENTIALLY EXPRESSED PROTEIN KINASE"/>
    <property type="match status" value="1"/>
</dbReference>
<dbReference type="Gene3D" id="2.60.40.10">
    <property type="entry name" value="Immunoglobulins"/>
    <property type="match status" value="1"/>
</dbReference>
<keyword evidence="2" id="KW-1015">Disulfide bond</keyword>
<dbReference type="Proteomes" id="UP000694393">
    <property type="component" value="Unplaced"/>
</dbReference>
<reference evidence="5" key="2">
    <citation type="submission" date="2025-09" db="UniProtKB">
        <authorList>
            <consortium name="Ensembl"/>
        </authorList>
    </citation>
    <scope>IDENTIFICATION</scope>
</reference>
<keyword evidence="6" id="KW-1185">Reference proteome</keyword>
<dbReference type="SUPFAM" id="SSF48726">
    <property type="entry name" value="Immunoglobulin"/>
    <property type="match status" value="1"/>
</dbReference>
<evidence type="ECO:0000313" key="5">
    <source>
        <dbReference type="Ensembl" id="ENSPCEP00000019382.1"/>
    </source>
</evidence>
<dbReference type="InterPro" id="IPR036179">
    <property type="entry name" value="Ig-like_dom_sf"/>
</dbReference>
<dbReference type="SMART" id="SM00408">
    <property type="entry name" value="IGc2"/>
    <property type="match status" value="1"/>
</dbReference>
<reference evidence="5" key="1">
    <citation type="submission" date="2025-08" db="UniProtKB">
        <authorList>
            <consortium name="Ensembl"/>
        </authorList>
    </citation>
    <scope>IDENTIFICATION</scope>
</reference>
<dbReference type="SMART" id="SM00409">
    <property type="entry name" value="IG"/>
    <property type="match status" value="1"/>
</dbReference>
<evidence type="ECO:0000256" key="1">
    <source>
        <dbReference type="ARBA" id="ARBA00006692"/>
    </source>
</evidence>
<evidence type="ECO:0000256" key="3">
    <source>
        <dbReference type="ARBA" id="ARBA00023319"/>
    </source>
</evidence>
<dbReference type="FunFam" id="2.60.40.10:FF:000080">
    <property type="entry name" value="Myosin light chain kinase, smooth muscle"/>
    <property type="match status" value="1"/>
</dbReference>
<keyword evidence="3" id="KW-0393">Immunoglobulin domain</keyword>
<dbReference type="InterPro" id="IPR003598">
    <property type="entry name" value="Ig_sub2"/>
</dbReference>
<dbReference type="InterPro" id="IPR013098">
    <property type="entry name" value="Ig_I-set"/>
</dbReference>